<sequence length="83" mass="8939">MPTARETWEAVKVIAAETLRQHQTVGAFPSTNALSAGSAAAKRVCRDLDQLCSYWAQNGACQAWPSMRERCTLSCGFCTVATG</sequence>
<proteinExistence type="predicted"/>
<evidence type="ECO:0000313" key="4">
    <source>
        <dbReference type="WBParaSite" id="jg6548"/>
    </source>
</evidence>
<dbReference type="Pfam" id="PF01549">
    <property type="entry name" value="ShK"/>
    <property type="match status" value="1"/>
</dbReference>
<evidence type="ECO:0000256" key="1">
    <source>
        <dbReference type="PROSITE-ProRule" id="PRU01005"/>
    </source>
</evidence>
<dbReference type="InterPro" id="IPR003582">
    <property type="entry name" value="ShKT_dom"/>
</dbReference>
<comment type="caution">
    <text evidence="1">Lacks conserved residue(s) required for the propagation of feature annotation.</text>
</comment>
<reference evidence="4" key="1">
    <citation type="submission" date="2022-11" db="UniProtKB">
        <authorList>
            <consortium name="WormBaseParasite"/>
        </authorList>
    </citation>
    <scope>IDENTIFICATION</scope>
</reference>
<dbReference type="SMART" id="SM00254">
    <property type="entry name" value="ShKT"/>
    <property type="match status" value="1"/>
</dbReference>
<dbReference type="AlphaFoldDB" id="A0A915EJG1"/>
<accession>A0A915EJG1</accession>
<organism evidence="3 4">
    <name type="scientific">Ditylenchus dipsaci</name>
    <dbReference type="NCBI Taxonomy" id="166011"/>
    <lineage>
        <taxon>Eukaryota</taxon>
        <taxon>Metazoa</taxon>
        <taxon>Ecdysozoa</taxon>
        <taxon>Nematoda</taxon>
        <taxon>Chromadorea</taxon>
        <taxon>Rhabditida</taxon>
        <taxon>Tylenchina</taxon>
        <taxon>Tylenchomorpha</taxon>
        <taxon>Sphaerularioidea</taxon>
        <taxon>Anguinidae</taxon>
        <taxon>Anguininae</taxon>
        <taxon>Ditylenchus</taxon>
    </lineage>
</organism>
<evidence type="ECO:0000313" key="3">
    <source>
        <dbReference type="Proteomes" id="UP000887574"/>
    </source>
</evidence>
<keyword evidence="3" id="KW-1185">Reference proteome</keyword>
<protein>
    <submittedName>
        <fullName evidence="4">ShKT domain-containing protein</fullName>
    </submittedName>
</protein>
<evidence type="ECO:0000259" key="2">
    <source>
        <dbReference type="PROSITE" id="PS51670"/>
    </source>
</evidence>
<dbReference type="Proteomes" id="UP000887574">
    <property type="component" value="Unplaced"/>
</dbReference>
<dbReference type="Gene3D" id="1.10.10.1940">
    <property type="match status" value="1"/>
</dbReference>
<dbReference type="WBParaSite" id="jg6548">
    <property type="protein sequence ID" value="jg6548"/>
    <property type="gene ID" value="jg6548"/>
</dbReference>
<feature type="domain" description="ShKT" evidence="2">
    <location>
        <begin position="45"/>
        <end position="78"/>
    </location>
</feature>
<dbReference type="PROSITE" id="PS51670">
    <property type="entry name" value="SHKT"/>
    <property type="match status" value="1"/>
</dbReference>
<name>A0A915EJG1_9BILA</name>